<accession>A0A5D8ZVM0</accession>
<comment type="caution">
    <text evidence="2">The sequence shown here is derived from an EMBL/GenBank/DDBJ whole genome shotgun (WGS) entry which is preliminary data.</text>
</comment>
<keyword evidence="3" id="KW-1185">Reference proteome</keyword>
<dbReference type="Pfam" id="PF10137">
    <property type="entry name" value="CAP12-PCTIR_TIR"/>
    <property type="match status" value="1"/>
</dbReference>
<dbReference type="OrthoDB" id="5497289at2"/>
<dbReference type="AlphaFoldDB" id="A0A5D8ZVM0"/>
<dbReference type="Proteomes" id="UP000323884">
    <property type="component" value="Unassembled WGS sequence"/>
</dbReference>
<organism evidence="2 3">
    <name type="scientific">Chryseobacterium panacisoli</name>
    <dbReference type="NCBI Taxonomy" id="1807141"/>
    <lineage>
        <taxon>Bacteria</taxon>
        <taxon>Pseudomonadati</taxon>
        <taxon>Bacteroidota</taxon>
        <taxon>Flavobacteriia</taxon>
        <taxon>Flavobacteriales</taxon>
        <taxon>Weeksellaceae</taxon>
        <taxon>Chryseobacterium group</taxon>
        <taxon>Chryseobacterium</taxon>
    </lineage>
</organism>
<gene>
    <name evidence="2" type="ORF">FW781_00400</name>
</gene>
<name>A0A5D8ZVM0_9FLAO</name>
<reference evidence="2 3" key="1">
    <citation type="submission" date="2019-08" db="EMBL/GenBank/DDBJ databases">
        <title>Draft genome sequence of Chryseobacterium sp. Gsoil 183.</title>
        <authorList>
            <person name="Im W.-T."/>
        </authorList>
    </citation>
    <scope>NUCLEOTIDE SEQUENCE [LARGE SCALE GENOMIC DNA]</scope>
    <source>
        <strain evidence="2 3">Gsoil 183</strain>
        <plasmid evidence="2">unnamed1</plasmid>
    </source>
</reference>
<evidence type="ECO:0000313" key="2">
    <source>
        <dbReference type="EMBL" id="TZF98426.1"/>
    </source>
</evidence>
<dbReference type="EMBL" id="VTRU01000001">
    <property type="protein sequence ID" value="TZF98426.1"/>
    <property type="molecule type" value="Genomic_DNA"/>
</dbReference>
<keyword evidence="2" id="KW-0614">Plasmid</keyword>
<dbReference type="InterPro" id="IPR019302">
    <property type="entry name" value="CAP12/PCTIR_TIR_dom"/>
</dbReference>
<evidence type="ECO:0000313" key="3">
    <source>
        <dbReference type="Proteomes" id="UP000323884"/>
    </source>
</evidence>
<dbReference type="GO" id="GO:0050135">
    <property type="term" value="F:NADP+ nucleosidase activity"/>
    <property type="evidence" value="ECO:0007669"/>
    <property type="project" value="InterPro"/>
</dbReference>
<sequence length="363" mass="41886">MKPRIFIGSSVESLEIAHNIQELLEHEANPTVWTQGIFELSNTALEDLIKALDSFDYAIFIFKPEDISTIRDKNYNTVRDNVIFELGLFIGKLGKDKVFFVAPKKSKDFHLPSDLAGITYGTYNAERDDENMLAALGPFCNQIRRKIKDFSYSNLTGFENEDITIKNILISNGDLWEFELTAELLKDRLKDINKDYLKLEKDLYFKRSTSLGSRQYATYMVERFADYSKLLTIFLHTFNVELKDAMGEVGVRGDAHTIKASIDKIKEVCSHLFDWEAEVQSVFPPEGEGMESIPQYLKGWTRIIFDRMNNFPDLIYSKITPEALERNNYVVDLAMKLDNLPNRKELTELMEQLTEKIKNGHNV</sequence>
<proteinExistence type="predicted"/>
<evidence type="ECO:0000259" key="1">
    <source>
        <dbReference type="Pfam" id="PF10137"/>
    </source>
</evidence>
<dbReference type="RefSeq" id="WP_149385609.1">
    <property type="nucleotide sequence ID" value="NZ_VTRU01000001.1"/>
</dbReference>
<protein>
    <recommendedName>
        <fullName evidence="1">CD-NTase-associated protein 12/Pycsar effector protein TIR domain-containing protein</fullName>
    </recommendedName>
</protein>
<geneLocation type="plasmid" evidence="2">
    <name>unnamed1</name>
</geneLocation>
<feature type="domain" description="CD-NTase-associated protein 12/Pycsar effector protein TIR" evidence="1">
    <location>
        <begin position="4"/>
        <end position="124"/>
    </location>
</feature>